<dbReference type="Proteomes" id="UP000198415">
    <property type="component" value="Unassembled WGS sequence"/>
</dbReference>
<dbReference type="Gene3D" id="2.60.40.10">
    <property type="entry name" value="Immunoglobulins"/>
    <property type="match status" value="1"/>
</dbReference>
<evidence type="ECO:0000256" key="1">
    <source>
        <dbReference type="SAM" id="SignalP"/>
    </source>
</evidence>
<name>A0A239DCL6_9ACTN</name>
<dbReference type="InterPro" id="IPR006311">
    <property type="entry name" value="TAT_signal"/>
</dbReference>
<keyword evidence="1" id="KW-0732">Signal</keyword>
<dbReference type="SUPFAM" id="SSF81296">
    <property type="entry name" value="E set domains"/>
    <property type="match status" value="1"/>
</dbReference>
<feature type="domain" description="IPT/TIG" evidence="2">
    <location>
        <begin position="165"/>
        <end position="247"/>
    </location>
</feature>
<dbReference type="PROSITE" id="PS51318">
    <property type="entry name" value="TAT"/>
    <property type="match status" value="1"/>
</dbReference>
<feature type="signal peptide" evidence="1">
    <location>
        <begin position="1"/>
        <end position="37"/>
    </location>
</feature>
<gene>
    <name evidence="3" type="ORF">SAMN06264365_11388</name>
</gene>
<protein>
    <submittedName>
        <fullName evidence="3">IPT/TIG domain-containing protein</fullName>
    </submittedName>
</protein>
<dbReference type="InterPro" id="IPR002909">
    <property type="entry name" value="IPT_dom"/>
</dbReference>
<dbReference type="OrthoDB" id="3290226at2"/>
<accession>A0A239DCL6</accession>
<dbReference type="EMBL" id="FZNR01000013">
    <property type="protein sequence ID" value="SNS29802.1"/>
    <property type="molecule type" value="Genomic_DNA"/>
</dbReference>
<proteinExistence type="predicted"/>
<dbReference type="Pfam" id="PF01833">
    <property type="entry name" value="TIG"/>
    <property type="match status" value="1"/>
</dbReference>
<sequence>MSKTESSSIRRRILRGGIATAAATATVVAGVASPAAAAATLTLSSAYGPGGAGAAAVTITGSSTTAWLAGLSAPLQATLSVPVCPAKFATATTDSGTVTATTGYVVTGVTATRLTDNKAAIGLPAALPMASGATSQKYNICVYSSSTNDAPLQGNAVYTVGVPATLTSVTPASGLAVGGTTITVSGTNFPTTSTAITATLGGNPLTGVTAIGPGSFKATVPSGKPGAATLTVTTNAGSVSLPSAYTYSNGINIAPNTAPNTSAAVYVDVMGSGFSGLSFDSASGVGGAGRVIAPAADTKARVFLVNGVYDPTDNSGDYTNGPVAECGAVAVISDRELICGLNLATAAYTPATGVKIVAPTAVTNGTYTLTVASIGKIGPVLADDLTQTDLSSGSTFTVAPY</sequence>
<keyword evidence="4" id="KW-1185">Reference proteome</keyword>
<dbReference type="GO" id="GO:0005975">
    <property type="term" value="P:carbohydrate metabolic process"/>
    <property type="evidence" value="ECO:0007669"/>
    <property type="project" value="UniProtKB-ARBA"/>
</dbReference>
<dbReference type="InterPro" id="IPR014756">
    <property type="entry name" value="Ig_E-set"/>
</dbReference>
<reference evidence="3 4" key="1">
    <citation type="submission" date="2017-06" db="EMBL/GenBank/DDBJ databases">
        <authorList>
            <person name="Kim H.J."/>
            <person name="Triplett B.A."/>
        </authorList>
    </citation>
    <scope>NUCLEOTIDE SEQUENCE [LARGE SCALE GENOMIC DNA]</scope>
    <source>
        <strain evidence="3 4">DSM 43151</strain>
    </source>
</reference>
<feature type="chain" id="PRO_5012466953" evidence="1">
    <location>
        <begin position="38"/>
        <end position="401"/>
    </location>
</feature>
<evidence type="ECO:0000313" key="4">
    <source>
        <dbReference type="Proteomes" id="UP000198415"/>
    </source>
</evidence>
<dbReference type="InterPro" id="IPR013783">
    <property type="entry name" value="Ig-like_fold"/>
</dbReference>
<evidence type="ECO:0000259" key="2">
    <source>
        <dbReference type="Pfam" id="PF01833"/>
    </source>
</evidence>
<dbReference type="AlphaFoldDB" id="A0A239DCL6"/>
<organism evidence="3 4">
    <name type="scientific">Actinoplanes regularis</name>
    <dbReference type="NCBI Taxonomy" id="52697"/>
    <lineage>
        <taxon>Bacteria</taxon>
        <taxon>Bacillati</taxon>
        <taxon>Actinomycetota</taxon>
        <taxon>Actinomycetes</taxon>
        <taxon>Micromonosporales</taxon>
        <taxon>Micromonosporaceae</taxon>
        <taxon>Actinoplanes</taxon>
    </lineage>
</organism>
<evidence type="ECO:0000313" key="3">
    <source>
        <dbReference type="EMBL" id="SNS29802.1"/>
    </source>
</evidence>
<dbReference type="RefSeq" id="WP_089296414.1">
    <property type="nucleotide sequence ID" value="NZ_BOMU01000066.1"/>
</dbReference>